<keyword evidence="2" id="KW-0472">Membrane</keyword>
<feature type="region of interest" description="Disordered" evidence="1">
    <location>
        <begin position="86"/>
        <end position="124"/>
    </location>
</feature>
<dbReference type="OrthoDB" id="5358884at2759"/>
<accession>A0A9W8S5B9</accession>
<gene>
    <name evidence="3" type="ORF">NW762_004075</name>
</gene>
<evidence type="ECO:0008006" key="5">
    <source>
        <dbReference type="Google" id="ProtNLM"/>
    </source>
</evidence>
<protein>
    <recommendedName>
        <fullName evidence="5">Apple domain-containing protein</fullName>
    </recommendedName>
</protein>
<comment type="caution">
    <text evidence="3">The sequence shown here is derived from an EMBL/GenBank/DDBJ whole genome shotgun (WGS) entry which is preliminary data.</text>
</comment>
<reference evidence="3" key="1">
    <citation type="submission" date="2022-09" db="EMBL/GenBank/DDBJ databases">
        <title>Fusarium specimens isolated from Avocado Roots.</title>
        <authorList>
            <person name="Stajich J."/>
            <person name="Roper C."/>
            <person name="Heimlech-Rivalta G."/>
        </authorList>
    </citation>
    <scope>NUCLEOTIDE SEQUENCE</scope>
    <source>
        <strain evidence="3">CF00136</strain>
    </source>
</reference>
<dbReference type="AlphaFoldDB" id="A0A9W8S5B9"/>
<sequence>MSQLPDSEGLQVDPRNEHAAKAPELASAYDQHGNYYGPPGYNQEPPKSRIPFGLGVWTFAALVALLTAIVVGAGVGGGLGAALANKSSDCSSDSPAASAATSAAEATDTPTPTTSDSSDTATYVPKAPSDVASLALDCPDKKNKETKYKTSNGWEFNWWCGVNAAQGTPAKGGGIVGDVAPLIAYSIEDCMMACAAMTQRDDDSQSGARCQSFVFGKRMSAEIENLGVNCWLKNASKAEGGNWGFKDDWYAYGEIDDS</sequence>
<evidence type="ECO:0000256" key="1">
    <source>
        <dbReference type="SAM" id="MobiDB-lite"/>
    </source>
</evidence>
<organism evidence="3 4">
    <name type="scientific">Fusarium torreyae</name>
    <dbReference type="NCBI Taxonomy" id="1237075"/>
    <lineage>
        <taxon>Eukaryota</taxon>
        <taxon>Fungi</taxon>
        <taxon>Dikarya</taxon>
        <taxon>Ascomycota</taxon>
        <taxon>Pezizomycotina</taxon>
        <taxon>Sordariomycetes</taxon>
        <taxon>Hypocreomycetidae</taxon>
        <taxon>Hypocreales</taxon>
        <taxon>Nectriaceae</taxon>
        <taxon>Fusarium</taxon>
    </lineage>
</organism>
<feature type="region of interest" description="Disordered" evidence="1">
    <location>
        <begin position="1"/>
        <end position="25"/>
    </location>
</feature>
<feature type="transmembrane region" description="Helical" evidence="2">
    <location>
        <begin position="56"/>
        <end position="84"/>
    </location>
</feature>
<keyword evidence="4" id="KW-1185">Reference proteome</keyword>
<evidence type="ECO:0000313" key="3">
    <source>
        <dbReference type="EMBL" id="KAJ4266097.1"/>
    </source>
</evidence>
<keyword evidence="2" id="KW-0812">Transmembrane</keyword>
<dbReference type="EMBL" id="JAOQAZ010000005">
    <property type="protein sequence ID" value="KAJ4266097.1"/>
    <property type="molecule type" value="Genomic_DNA"/>
</dbReference>
<keyword evidence="2" id="KW-1133">Transmembrane helix</keyword>
<evidence type="ECO:0000313" key="4">
    <source>
        <dbReference type="Proteomes" id="UP001152049"/>
    </source>
</evidence>
<name>A0A9W8S5B9_9HYPO</name>
<dbReference type="Proteomes" id="UP001152049">
    <property type="component" value="Unassembled WGS sequence"/>
</dbReference>
<feature type="compositionally biased region" description="Low complexity" evidence="1">
    <location>
        <begin position="86"/>
        <end position="122"/>
    </location>
</feature>
<proteinExistence type="predicted"/>
<evidence type="ECO:0000256" key="2">
    <source>
        <dbReference type="SAM" id="Phobius"/>
    </source>
</evidence>